<accession>A0A2T6AMF7</accession>
<organism evidence="9 10">
    <name type="scientific">Christiangramia gaetbulicola</name>
    <dbReference type="NCBI Taxonomy" id="703340"/>
    <lineage>
        <taxon>Bacteria</taxon>
        <taxon>Pseudomonadati</taxon>
        <taxon>Bacteroidota</taxon>
        <taxon>Flavobacteriia</taxon>
        <taxon>Flavobacteriales</taxon>
        <taxon>Flavobacteriaceae</taxon>
        <taxon>Christiangramia</taxon>
    </lineage>
</organism>
<dbReference type="Gene3D" id="3.20.20.120">
    <property type="entry name" value="Enolase-like C-terminal domain"/>
    <property type="match status" value="1"/>
</dbReference>
<dbReference type="RefSeq" id="WP_108170903.1">
    <property type="nucleotide sequence ID" value="NZ_QBKQ01000001.1"/>
</dbReference>
<dbReference type="InterPro" id="IPR013342">
    <property type="entry name" value="Mandelate_racemase_C"/>
</dbReference>
<feature type="active site" description="Proton acceptor; specific for (S)-substrate epimerization" evidence="5">
    <location>
        <position position="251"/>
    </location>
</feature>
<gene>
    <name evidence="9" type="ORF">C8P64_0991</name>
</gene>
<feature type="domain" description="Mandelate racemase/muconate lactonizing enzyme C-terminal" evidence="8">
    <location>
        <begin position="136"/>
        <end position="225"/>
    </location>
</feature>
<dbReference type="InterPro" id="IPR029017">
    <property type="entry name" value="Enolase-like_N"/>
</dbReference>
<dbReference type="SUPFAM" id="SSF51604">
    <property type="entry name" value="Enolase C-terminal domain-like"/>
    <property type="match status" value="1"/>
</dbReference>
<keyword evidence="4 7" id="KW-0413">Isomerase</keyword>
<dbReference type="PANTHER" id="PTHR48080:SF3">
    <property type="entry name" value="ENOLASE SUPERFAMILY MEMBER DDB_G0284701"/>
    <property type="match status" value="1"/>
</dbReference>
<comment type="caution">
    <text evidence="9">The sequence shown here is derived from an EMBL/GenBank/DDBJ whole genome shotgun (WGS) entry which is preliminary data.</text>
</comment>
<dbReference type="SFLD" id="SFLDG00180">
    <property type="entry name" value="muconate_cycloisomerase"/>
    <property type="match status" value="1"/>
</dbReference>
<comment type="similarity">
    <text evidence="1 7">Belongs to the mandelate racemase/muconate lactonizing enzyme family.</text>
</comment>
<dbReference type="AlphaFoldDB" id="A0A2T6AMF7"/>
<keyword evidence="10" id="KW-1185">Reference proteome</keyword>
<feature type="binding site" evidence="6">
    <location>
        <position position="229"/>
    </location>
    <ligand>
        <name>Mg(2+)</name>
        <dbReference type="ChEBI" id="CHEBI:18420"/>
    </ligand>
</feature>
<dbReference type="Pfam" id="PF02746">
    <property type="entry name" value="MR_MLE_N"/>
    <property type="match status" value="1"/>
</dbReference>
<dbReference type="EMBL" id="QBKQ01000001">
    <property type="protein sequence ID" value="PTX45002.1"/>
    <property type="molecule type" value="Genomic_DNA"/>
</dbReference>
<feature type="binding site" evidence="6">
    <location>
        <position position="178"/>
    </location>
    <ligand>
        <name>Mg(2+)</name>
        <dbReference type="ChEBI" id="CHEBI:18420"/>
    </ligand>
</feature>
<keyword evidence="3 6" id="KW-0460">Magnesium</keyword>
<dbReference type="InterPro" id="IPR034593">
    <property type="entry name" value="DgoD-like"/>
</dbReference>
<protein>
    <recommendedName>
        <fullName evidence="7">Dipeptide epimerase</fullName>
        <ecNumber evidence="7">5.1.1.-</ecNumber>
    </recommendedName>
</protein>
<reference evidence="9 10" key="1">
    <citation type="submission" date="2018-04" db="EMBL/GenBank/DDBJ databases">
        <title>Genomic Encyclopedia of Archaeal and Bacterial Type Strains, Phase II (KMG-II): from individual species to whole genera.</title>
        <authorList>
            <person name="Goeker M."/>
        </authorList>
    </citation>
    <scope>NUCLEOTIDE SEQUENCE [LARGE SCALE GENOMIC DNA]</scope>
    <source>
        <strain evidence="9 10">DSM 23082</strain>
    </source>
</reference>
<feature type="binding site" evidence="6">
    <location>
        <position position="204"/>
    </location>
    <ligand>
        <name>Mg(2+)</name>
        <dbReference type="ChEBI" id="CHEBI:18420"/>
    </ligand>
</feature>
<keyword evidence="2 6" id="KW-0479">Metal-binding</keyword>
<dbReference type="InterPro" id="IPR034603">
    <property type="entry name" value="Dipeptide_epimerase"/>
</dbReference>
<evidence type="ECO:0000256" key="5">
    <source>
        <dbReference type="PIRSR" id="PIRSR634603-1"/>
    </source>
</evidence>
<dbReference type="SMART" id="SM00922">
    <property type="entry name" value="MR_MLE"/>
    <property type="match status" value="1"/>
</dbReference>
<dbReference type="InterPro" id="IPR013341">
    <property type="entry name" value="Mandelate_racemase_N_dom"/>
</dbReference>
<dbReference type="InterPro" id="IPR029065">
    <property type="entry name" value="Enolase_C-like"/>
</dbReference>
<dbReference type="InterPro" id="IPR018110">
    <property type="entry name" value="Mandel_Rmase/mucon_lact_enz_CS"/>
</dbReference>
<evidence type="ECO:0000313" key="9">
    <source>
        <dbReference type="EMBL" id="PTX45002.1"/>
    </source>
</evidence>
<dbReference type="PANTHER" id="PTHR48080">
    <property type="entry name" value="D-GALACTONATE DEHYDRATASE-RELATED"/>
    <property type="match status" value="1"/>
</dbReference>
<evidence type="ECO:0000256" key="6">
    <source>
        <dbReference type="PIRSR" id="PIRSR634603-3"/>
    </source>
</evidence>
<dbReference type="OrthoDB" id="9775391at2"/>
<dbReference type="InterPro" id="IPR036849">
    <property type="entry name" value="Enolase-like_C_sf"/>
</dbReference>
<evidence type="ECO:0000259" key="8">
    <source>
        <dbReference type="SMART" id="SM00922"/>
    </source>
</evidence>
<feature type="active site" description="Proton acceptor; specific for (R)-substrate epimerization" evidence="5">
    <location>
        <position position="154"/>
    </location>
</feature>
<dbReference type="GO" id="GO:0000287">
    <property type="term" value="F:magnesium ion binding"/>
    <property type="evidence" value="ECO:0007669"/>
    <property type="project" value="UniProtKB-ARBA"/>
</dbReference>
<evidence type="ECO:0000256" key="3">
    <source>
        <dbReference type="ARBA" id="ARBA00022842"/>
    </source>
</evidence>
<dbReference type="EC" id="5.1.1.-" evidence="7"/>
<sequence>MEIEYKSFDLELKNTFTISHGSRDFQPTLIVKITDSGYTGYGEAAATVYYGVTIEKMIASIRSVEPILKENIHLLPEEIWELTFPHLKDNPFAQCALDMAIHDLHGKRNHKPLYELWGLDPEDIPLTNYTIGIDSVENMLRKMQEFPWPLYKIKLGTNEDVKIIQELRKHSDAVFRVDANAAWNVEQALENIEAFKDLNVEFIEQPLHPEDIQGMEVLYKKSRLPLIADESCIIESDVEKCKPYFHGVNVKLTKCAGVTPGKRMIYKARELGMKVMVGCMTESTIGISAIAQLAPLLDYVDMDGPMLLKNDIADGVKIYDEKVHFPDRNGTGAQLLN</sequence>
<dbReference type="SUPFAM" id="SSF54826">
    <property type="entry name" value="Enolase N-terminal domain-like"/>
    <property type="match status" value="1"/>
</dbReference>
<dbReference type="Gene3D" id="3.30.390.10">
    <property type="entry name" value="Enolase-like, N-terminal domain"/>
    <property type="match status" value="1"/>
</dbReference>
<evidence type="ECO:0000313" key="10">
    <source>
        <dbReference type="Proteomes" id="UP000244174"/>
    </source>
</evidence>
<evidence type="ECO:0000256" key="7">
    <source>
        <dbReference type="RuleBase" id="RU366006"/>
    </source>
</evidence>
<evidence type="ECO:0000256" key="2">
    <source>
        <dbReference type="ARBA" id="ARBA00022723"/>
    </source>
</evidence>
<evidence type="ECO:0000256" key="4">
    <source>
        <dbReference type="ARBA" id="ARBA00023235"/>
    </source>
</evidence>
<name>A0A2T6AMF7_9FLAO</name>
<dbReference type="GO" id="GO:0009063">
    <property type="term" value="P:amino acid catabolic process"/>
    <property type="evidence" value="ECO:0007669"/>
    <property type="project" value="InterPro"/>
</dbReference>
<dbReference type="Proteomes" id="UP000244174">
    <property type="component" value="Unassembled WGS sequence"/>
</dbReference>
<dbReference type="CDD" id="cd03319">
    <property type="entry name" value="L-Ala-DL-Glu_epimerase"/>
    <property type="match status" value="1"/>
</dbReference>
<proteinExistence type="inferred from homology"/>
<dbReference type="PROSITE" id="PS00909">
    <property type="entry name" value="MR_MLE_2"/>
    <property type="match status" value="1"/>
</dbReference>
<dbReference type="Pfam" id="PF13378">
    <property type="entry name" value="MR_MLE_C"/>
    <property type="match status" value="1"/>
</dbReference>
<comment type="cofactor">
    <cofactor evidence="6 7">
        <name>Mg(2+)</name>
        <dbReference type="ChEBI" id="CHEBI:18420"/>
    </cofactor>
    <text evidence="6 7">Binds 1 Mg(2+) ion per subunit.</text>
</comment>
<evidence type="ECO:0000256" key="1">
    <source>
        <dbReference type="ARBA" id="ARBA00008031"/>
    </source>
</evidence>
<dbReference type="SFLD" id="SFLDS00001">
    <property type="entry name" value="Enolase"/>
    <property type="match status" value="1"/>
</dbReference>
<dbReference type="GO" id="GO:0016855">
    <property type="term" value="F:racemase and epimerase activity, acting on amino acids and derivatives"/>
    <property type="evidence" value="ECO:0007669"/>
    <property type="project" value="UniProtKB-UniRule"/>
</dbReference>